<dbReference type="EMBL" id="NUUQ01000027">
    <property type="protein sequence ID" value="PHG58656.1"/>
    <property type="molecule type" value="Genomic_DNA"/>
</dbReference>
<proteinExistence type="predicted"/>
<dbReference type="AlphaFoldDB" id="A0A2C5PIT3"/>
<dbReference type="RefSeq" id="WP_098721915.1">
    <property type="nucleotide sequence ID" value="NZ_NUUQ01000027.1"/>
</dbReference>
<evidence type="ECO:0000313" key="1">
    <source>
        <dbReference type="EMBL" id="PHG58656.1"/>
    </source>
</evidence>
<sequence length="764" mass="89059">METTITTQNQEKILYSLHTMNVAAELLKVKNSSFFKRVISRLIIIRMDDFINFARRYNNNLKGTISSTEYKNIKNELNTLDSLYNDYISELRNNFAGHFKDGDFFTRIELWGNIEEDIILYFYELAQEITTKLHLDLDTEFTLTSQDHEAFRIISDKYNTEGQATFSVDILALTRPNTGSILVSSDLQEKAAMLNTISIMLSYEFELINGIKQKEVVDVIQMLILVDIINFADNLFTRNLDENAKQKMDGFDTLVNRHRLKDVKELFEAAKQNTTIPLQVDRIRQIRNIIGGHIDDSQDIRELLEALASVESKKVFSLYQRMRNLLHSVFKSNIIFRPYLIVNEPLKGVVAVQQGEELKGFNGQPYEAISVESPVAYDDNTMNSMWCILESDINNTESLSYFSTALMFRNEEGDKRIERYISLGQFAQRTQIYVYSKVELFIEEIIKTRRNDLEFFTILHKIMNYKNVGENHILSQIFLRELQYTQNLECILILLELLGKVSDNEEKEVINCLQNEASKPEPIIRWQAILALLEIDTRCNGVATFNKSQLGSINIVNLIFEIVEDTQYMERLQLVLILMCHLHFDSRYIINIDYNKEKYYEKLKIYFLGEMYHVYKKLPIKTRRNLNDGKTILHEINLIIDRALTRNNFPLATIKIGDLLFLDYPTIADKFYALAASQWINIDWSQTVLIETKMIAFIKINELHMAYEMAQKLCAMEPSNKYNYFNALYIAIRAGLNEESNNIKEELTNSFSLSLCEKIWLSKC</sequence>
<reference evidence="1 2" key="1">
    <citation type="submission" date="2017-09" db="EMBL/GenBank/DDBJ databases">
        <title>Large-scale bioinformatics analysis of Bacillus genomes uncovers conserved roles of natural products in bacterial physiology.</title>
        <authorList>
            <consortium name="Agbiome Team Llc"/>
            <person name="Bleich R.M."/>
            <person name="Grubbs K.J."/>
            <person name="Santa Maria K.C."/>
            <person name="Allen S.E."/>
            <person name="Farag S."/>
            <person name="Shank E.A."/>
            <person name="Bowers A."/>
        </authorList>
    </citation>
    <scope>NUCLEOTIDE SEQUENCE [LARGE SCALE GENOMIC DNA]</scope>
    <source>
        <strain evidence="1 2">AFS029838</strain>
    </source>
</reference>
<name>A0A2C5PIT3_9BACI</name>
<comment type="caution">
    <text evidence="1">The sequence shown here is derived from an EMBL/GenBank/DDBJ whole genome shotgun (WGS) entry which is preliminary data.</text>
</comment>
<gene>
    <name evidence="1" type="ORF">COI65_20085</name>
</gene>
<protein>
    <submittedName>
        <fullName evidence="1">Uncharacterized protein</fullName>
    </submittedName>
</protein>
<dbReference type="Proteomes" id="UP000222503">
    <property type="component" value="Unassembled WGS sequence"/>
</dbReference>
<accession>A0A2C5PIT3</accession>
<evidence type="ECO:0000313" key="2">
    <source>
        <dbReference type="Proteomes" id="UP000222503"/>
    </source>
</evidence>
<organism evidence="1 2">
    <name type="scientific">Bacillus wiedmannii</name>
    <dbReference type="NCBI Taxonomy" id="1890302"/>
    <lineage>
        <taxon>Bacteria</taxon>
        <taxon>Bacillati</taxon>
        <taxon>Bacillota</taxon>
        <taxon>Bacilli</taxon>
        <taxon>Bacillales</taxon>
        <taxon>Bacillaceae</taxon>
        <taxon>Bacillus</taxon>
        <taxon>Bacillus cereus group</taxon>
    </lineage>
</organism>